<dbReference type="GO" id="GO:0005975">
    <property type="term" value="P:carbohydrate metabolic process"/>
    <property type="evidence" value="ECO:0007669"/>
    <property type="project" value="InterPro"/>
</dbReference>
<dbReference type="Gene3D" id="3.20.20.370">
    <property type="entry name" value="Glycoside hydrolase/deacetylase"/>
    <property type="match status" value="1"/>
</dbReference>
<gene>
    <name evidence="2" type="ORF">EIC27_03320</name>
</gene>
<sequence length="303" mass="34955">MKKFSRIKKSSYSVFTIFVFLLIFSCFLGFTFYFINSVFNNKTNSEGQNTFIDNKIKHQQNIDSEKLAKDYADKLTLESSTKIAILIVGLGINNEVTNQAINKLPQSISLGFSSYLNNFDYLNNINRDIFINIPMETYDYFFHDSGPYYLICNLGEKENSKRLDFILSKANLFKGVYTELYESFTDEIDDLNFLLKKVNPTNKLILYNDPKEVKPFMDLATKYKMNDRILKANIIIGNSLSKNQLITKLEYLKEISSAKGYSVGIIKASSYNIDILNNWVKEVDKSLKFNIVNITTLVNKINK</sequence>
<dbReference type="OrthoDB" id="9784811at2"/>
<dbReference type="SUPFAM" id="SSF88713">
    <property type="entry name" value="Glycoside hydrolase/deacetylase"/>
    <property type="match status" value="1"/>
</dbReference>
<dbReference type="Proteomes" id="UP000279470">
    <property type="component" value="Unassembled WGS sequence"/>
</dbReference>
<dbReference type="AlphaFoldDB" id="A0A3R9ZHK9"/>
<dbReference type="EMBL" id="RXFM01000037">
    <property type="protein sequence ID" value="RST67057.1"/>
    <property type="molecule type" value="Genomic_DNA"/>
</dbReference>
<dbReference type="Pfam" id="PF04748">
    <property type="entry name" value="Polysacc_deac_2"/>
    <property type="match status" value="1"/>
</dbReference>
<keyword evidence="1" id="KW-0472">Membrane</keyword>
<feature type="transmembrane region" description="Helical" evidence="1">
    <location>
        <begin position="12"/>
        <end position="35"/>
    </location>
</feature>
<protein>
    <submittedName>
        <fullName evidence="2">Uncharacterized protein</fullName>
    </submittedName>
</protein>
<accession>A0A3R9ZHK9</accession>
<keyword evidence="1" id="KW-0812">Transmembrane</keyword>
<proteinExistence type="predicted"/>
<dbReference type="InterPro" id="IPR011330">
    <property type="entry name" value="Glyco_hydro/deAcase_b/a-brl"/>
</dbReference>
<dbReference type="InterPro" id="IPR006837">
    <property type="entry name" value="Divergent_DAC"/>
</dbReference>
<dbReference type="RefSeq" id="WP_126044725.1">
    <property type="nucleotide sequence ID" value="NZ_RXFM01000037.1"/>
</dbReference>
<evidence type="ECO:0000313" key="2">
    <source>
        <dbReference type="EMBL" id="RST67057.1"/>
    </source>
</evidence>
<organism evidence="2 3">
    <name type="scientific">Candidatus Aquarickettsia rohweri</name>
    <dbReference type="NCBI Taxonomy" id="2602574"/>
    <lineage>
        <taxon>Bacteria</taxon>
        <taxon>Pseudomonadati</taxon>
        <taxon>Pseudomonadota</taxon>
        <taxon>Alphaproteobacteria</taxon>
        <taxon>Rickettsiales</taxon>
        <taxon>Candidatus Midichloriaceae</taxon>
        <taxon>Candidatus Aquarickettsia</taxon>
    </lineage>
</organism>
<evidence type="ECO:0000313" key="3">
    <source>
        <dbReference type="Proteomes" id="UP000279470"/>
    </source>
</evidence>
<keyword evidence="3" id="KW-1185">Reference proteome</keyword>
<dbReference type="PROSITE" id="PS51257">
    <property type="entry name" value="PROKAR_LIPOPROTEIN"/>
    <property type="match status" value="1"/>
</dbReference>
<comment type="caution">
    <text evidence="2">The sequence shown here is derived from an EMBL/GenBank/DDBJ whole genome shotgun (WGS) entry which is preliminary data.</text>
</comment>
<reference evidence="3" key="1">
    <citation type="submission" date="2018-11" db="EMBL/GenBank/DDBJ databases">
        <title>Phylogenetic, genomic, and biogeographic characterization of a novel and ubiquitous marine invertebrate-associated Rickettsiales parasite, Candidatus Marinoinvertebrata rohwerii, gen. nov., sp. nov.</title>
        <authorList>
            <person name="Klinges J.G."/>
            <person name="Rosales S.M."/>
            <person name="Mcminds R."/>
            <person name="Shaver E.C."/>
            <person name="Shantz A."/>
            <person name="Peters E.C."/>
            <person name="Burkepile D.E."/>
            <person name="Silliman B.R."/>
            <person name="Vega Thurber R.L."/>
        </authorList>
    </citation>
    <scope>NUCLEOTIDE SEQUENCE [LARGE SCALE GENOMIC DNA]</scope>
    <source>
        <strain evidence="3">a_cerv_44</strain>
    </source>
</reference>
<keyword evidence="1" id="KW-1133">Transmembrane helix</keyword>
<name>A0A3R9ZHK9_9RICK</name>
<evidence type="ECO:0000256" key="1">
    <source>
        <dbReference type="SAM" id="Phobius"/>
    </source>
</evidence>